<dbReference type="InterPro" id="IPR000086">
    <property type="entry name" value="NUDIX_hydrolase_dom"/>
</dbReference>
<protein>
    <submittedName>
        <fullName evidence="5">ADP-ribose pyrophosphatase YjhB, NUDIX family</fullName>
    </submittedName>
</protein>
<dbReference type="PANTHER" id="PTHR43736">
    <property type="entry name" value="ADP-RIBOSE PYROPHOSPHATASE"/>
    <property type="match status" value="1"/>
</dbReference>
<comment type="similarity">
    <text evidence="1 3">Belongs to the Nudix hydrolase family.</text>
</comment>
<feature type="domain" description="Nudix hydrolase" evidence="4">
    <location>
        <begin position="38"/>
        <end position="166"/>
    </location>
</feature>
<evidence type="ECO:0000256" key="3">
    <source>
        <dbReference type="RuleBase" id="RU003476"/>
    </source>
</evidence>
<dbReference type="PROSITE" id="PS00893">
    <property type="entry name" value="NUDIX_BOX"/>
    <property type="match status" value="1"/>
</dbReference>
<evidence type="ECO:0000259" key="4">
    <source>
        <dbReference type="PROSITE" id="PS51462"/>
    </source>
</evidence>
<dbReference type="PANTHER" id="PTHR43736:SF1">
    <property type="entry name" value="DIHYDRONEOPTERIN TRIPHOSPHATE DIPHOSPHATASE"/>
    <property type="match status" value="1"/>
</dbReference>
<sequence length="181" mass="20163">MRWTVHGERLVYGSKWMELFLSDVEIPGGARFEHHLIRLHPSVAVAVLDNADRVLMLWRHRITTDTWGWELPGGSVEADEKPEQAALREAEEETGWRPHSVAELGYIQSMAGIARAEQHIFVAEGADYIGPPADSHESDRISWIPLADVPDMIARRQIVGGASVVGLLQLCLASAAREKPR</sequence>
<accession>A0A1W2FUW6</accession>
<dbReference type="CDD" id="cd03424">
    <property type="entry name" value="NUDIX_ADPRase_Nudt5_UGPPase_Nudt14"/>
    <property type="match status" value="1"/>
</dbReference>
<organism evidence="5 6">
    <name type="scientific">Kibdelosporangium aridum</name>
    <dbReference type="NCBI Taxonomy" id="2030"/>
    <lineage>
        <taxon>Bacteria</taxon>
        <taxon>Bacillati</taxon>
        <taxon>Actinomycetota</taxon>
        <taxon>Actinomycetes</taxon>
        <taxon>Pseudonocardiales</taxon>
        <taxon>Pseudonocardiaceae</taxon>
        <taxon>Kibdelosporangium</taxon>
    </lineage>
</organism>
<keyword evidence="6" id="KW-1185">Reference proteome</keyword>
<dbReference type="InterPro" id="IPR015797">
    <property type="entry name" value="NUDIX_hydrolase-like_dom_sf"/>
</dbReference>
<evidence type="ECO:0000313" key="6">
    <source>
        <dbReference type="Proteomes" id="UP000192674"/>
    </source>
</evidence>
<dbReference type="OrthoDB" id="177518at2"/>
<proteinExistence type="inferred from homology"/>
<dbReference type="SUPFAM" id="SSF55811">
    <property type="entry name" value="Nudix"/>
    <property type="match status" value="1"/>
</dbReference>
<dbReference type="InterPro" id="IPR020084">
    <property type="entry name" value="NUDIX_hydrolase_CS"/>
</dbReference>
<gene>
    <name evidence="5" type="ORF">SAMN05661093_09286</name>
</gene>
<dbReference type="PROSITE" id="PS51462">
    <property type="entry name" value="NUDIX"/>
    <property type="match status" value="1"/>
</dbReference>
<dbReference type="EMBL" id="FWXV01000012">
    <property type="protein sequence ID" value="SMD25705.1"/>
    <property type="molecule type" value="Genomic_DNA"/>
</dbReference>
<dbReference type="GO" id="GO:0016787">
    <property type="term" value="F:hydrolase activity"/>
    <property type="evidence" value="ECO:0007669"/>
    <property type="project" value="UniProtKB-KW"/>
</dbReference>
<dbReference type="Pfam" id="PF00293">
    <property type="entry name" value="NUDIX"/>
    <property type="match status" value="1"/>
</dbReference>
<evidence type="ECO:0000313" key="5">
    <source>
        <dbReference type="EMBL" id="SMD25705.1"/>
    </source>
</evidence>
<dbReference type="InterPro" id="IPR020476">
    <property type="entry name" value="Nudix_hydrolase"/>
</dbReference>
<dbReference type="RefSeq" id="WP_033392096.1">
    <property type="nucleotide sequence ID" value="NZ_FWXV01000012.1"/>
</dbReference>
<dbReference type="Gene3D" id="3.90.79.10">
    <property type="entry name" value="Nucleoside Triphosphate Pyrophosphohydrolase"/>
    <property type="match status" value="1"/>
</dbReference>
<name>A0A1W2FUW6_KIBAR</name>
<dbReference type="Proteomes" id="UP000192674">
    <property type="component" value="Unassembled WGS sequence"/>
</dbReference>
<reference evidence="5 6" key="1">
    <citation type="submission" date="2017-04" db="EMBL/GenBank/DDBJ databases">
        <authorList>
            <person name="Afonso C.L."/>
            <person name="Miller P.J."/>
            <person name="Scott M.A."/>
            <person name="Spackman E."/>
            <person name="Goraichik I."/>
            <person name="Dimitrov K.M."/>
            <person name="Suarez D.L."/>
            <person name="Swayne D.E."/>
        </authorList>
    </citation>
    <scope>NUCLEOTIDE SEQUENCE [LARGE SCALE GENOMIC DNA]</scope>
    <source>
        <strain evidence="5 6">DSM 43828</strain>
    </source>
</reference>
<dbReference type="PRINTS" id="PR00502">
    <property type="entry name" value="NUDIXFAMILY"/>
</dbReference>
<evidence type="ECO:0000256" key="2">
    <source>
        <dbReference type="ARBA" id="ARBA00022801"/>
    </source>
</evidence>
<evidence type="ECO:0000256" key="1">
    <source>
        <dbReference type="ARBA" id="ARBA00005582"/>
    </source>
</evidence>
<keyword evidence="2 3" id="KW-0378">Hydrolase</keyword>
<dbReference type="AlphaFoldDB" id="A0A1W2FUW6"/>